<keyword evidence="2" id="KW-0479">Metal-binding</keyword>
<keyword evidence="5" id="KW-0460">Magnesium</keyword>
<name>A0A399EEF4_9DEIN</name>
<evidence type="ECO:0000256" key="3">
    <source>
        <dbReference type="ARBA" id="ARBA00022741"/>
    </source>
</evidence>
<proteinExistence type="predicted"/>
<evidence type="ECO:0000313" key="8">
    <source>
        <dbReference type="Proteomes" id="UP000265800"/>
    </source>
</evidence>
<organism evidence="7 8">
    <name type="scientific">Meiothermus luteus</name>
    <dbReference type="NCBI Taxonomy" id="2026184"/>
    <lineage>
        <taxon>Bacteria</taxon>
        <taxon>Thermotogati</taxon>
        <taxon>Deinococcota</taxon>
        <taxon>Deinococci</taxon>
        <taxon>Thermales</taxon>
        <taxon>Thermaceae</taxon>
        <taxon>Meiothermus</taxon>
    </lineage>
</organism>
<keyword evidence="3" id="KW-0547">Nucleotide-binding</keyword>
<keyword evidence="1 7" id="KW-0436">Ligase</keyword>
<reference evidence="7 8" key="1">
    <citation type="submission" date="2018-08" db="EMBL/GenBank/DDBJ databases">
        <title>Meiothermus luteus KCTC 52599 genome sequencing project.</title>
        <authorList>
            <person name="Da Costa M.S."/>
            <person name="Albuquerque L."/>
            <person name="Raposo P."/>
            <person name="Froufe H.J.C."/>
            <person name="Barroso C.S."/>
            <person name="Egas C."/>
        </authorList>
    </citation>
    <scope>NUCLEOTIDE SEQUENCE [LARGE SCALE GENOMIC DNA]</scope>
    <source>
        <strain evidence="7 8">KCTC 52599</strain>
    </source>
</reference>
<evidence type="ECO:0000256" key="5">
    <source>
        <dbReference type="ARBA" id="ARBA00022842"/>
    </source>
</evidence>
<dbReference type="GO" id="GO:0016874">
    <property type="term" value="F:ligase activity"/>
    <property type="evidence" value="ECO:0007669"/>
    <property type="project" value="UniProtKB-KW"/>
</dbReference>
<dbReference type="InterPro" id="IPR016185">
    <property type="entry name" value="PreATP-grasp_dom_sf"/>
</dbReference>
<evidence type="ECO:0000313" key="7">
    <source>
        <dbReference type="EMBL" id="RIH83007.1"/>
    </source>
</evidence>
<protein>
    <submittedName>
        <fullName evidence="7">Putative acid--amine ligase YgiC</fullName>
        <ecNumber evidence="7">6.3.1.-</ecNumber>
    </submittedName>
</protein>
<dbReference type="AlphaFoldDB" id="A0A399EEF4"/>
<evidence type="ECO:0000256" key="1">
    <source>
        <dbReference type="ARBA" id="ARBA00022598"/>
    </source>
</evidence>
<gene>
    <name evidence="7" type="primary">ygiC</name>
    <name evidence="7" type="ORF">Mlute_02328</name>
</gene>
<dbReference type="Gene3D" id="3.30.1490.330">
    <property type="match status" value="1"/>
</dbReference>
<dbReference type="OrthoDB" id="9765517at2"/>
<dbReference type="EC" id="6.3.1.-" evidence="7"/>
<comment type="caution">
    <text evidence="7">The sequence shown here is derived from an EMBL/GenBank/DDBJ whole genome shotgun (WGS) entry which is preliminary data.</text>
</comment>
<dbReference type="GO" id="GO:0046872">
    <property type="term" value="F:metal ion binding"/>
    <property type="evidence" value="ECO:0007669"/>
    <property type="project" value="UniProtKB-KW"/>
</dbReference>
<feature type="domain" description="Glutathionylspermidine synthase pre-ATP-grasp-like" evidence="6">
    <location>
        <begin position="12"/>
        <end position="374"/>
    </location>
</feature>
<keyword evidence="4" id="KW-0067">ATP-binding</keyword>
<dbReference type="EMBL" id="QWKZ01000091">
    <property type="protein sequence ID" value="RIH83007.1"/>
    <property type="molecule type" value="Genomic_DNA"/>
</dbReference>
<dbReference type="GO" id="GO:0005524">
    <property type="term" value="F:ATP binding"/>
    <property type="evidence" value="ECO:0007669"/>
    <property type="project" value="UniProtKB-KW"/>
</dbReference>
<evidence type="ECO:0000259" key="6">
    <source>
        <dbReference type="Pfam" id="PF03738"/>
    </source>
</evidence>
<dbReference type="SUPFAM" id="SSF56059">
    <property type="entry name" value="Glutathione synthetase ATP-binding domain-like"/>
    <property type="match status" value="1"/>
</dbReference>
<keyword evidence="8" id="KW-1185">Reference proteome</keyword>
<evidence type="ECO:0000256" key="4">
    <source>
        <dbReference type="ARBA" id="ARBA00022840"/>
    </source>
</evidence>
<dbReference type="InterPro" id="IPR005494">
    <property type="entry name" value="GSPS_pre-ATP-grasp-like_dom"/>
</dbReference>
<evidence type="ECO:0000256" key="2">
    <source>
        <dbReference type="ARBA" id="ARBA00022723"/>
    </source>
</evidence>
<dbReference type="Pfam" id="PF03738">
    <property type="entry name" value="GSP_synth"/>
    <property type="match status" value="1"/>
</dbReference>
<sequence>MRRLRVAPRPGWKEKVEALGFDFHTHLQVSPPQPYWDETACYAFDMGEIERLEAATAELHRMALEAAGYVVAKERYAQLGIPPHWWGLIEASWRREDFSLYGRFDLLYVPKQPPRLLEYNADTPTTLLEAAVVQWFWKEEVFPKADQWNRLHEALIERWGTLSPRTLHFTYAGGSLEDQRTAEYLADTAAQAGHHVHLLPIEAIGWDGLRFLDEELRPIQTIFKLYPWEWWLQEEFGVHLLEETFRPIEPAWKLLLSNKGLLAILWELFPGHPNLLPAYFKPERLAGPMVQKPLFSREGANVSVWEGGAVRLATPGPYGEEGFVYQAYCPPPVFDGYHPVLGAWVVGGAPAGMGLREDQGPITQNASRFAPHIIEV</sequence>
<accession>A0A399EEF4</accession>
<dbReference type="Proteomes" id="UP000265800">
    <property type="component" value="Unassembled WGS sequence"/>
</dbReference>
<dbReference type="SUPFAM" id="SSF52440">
    <property type="entry name" value="PreATP-grasp domain"/>
    <property type="match status" value="1"/>
</dbReference>